<dbReference type="GO" id="GO:0005737">
    <property type="term" value="C:cytoplasm"/>
    <property type="evidence" value="ECO:0007669"/>
    <property type="project" value="TreeGrafter"/>
</dbReference>
<protein>
    <recommendedName>
        <fullName evidence="4">RRM domain-containing protein</fullName>
    </recommendedName>
</protein>
<dbReference type="Pfam" id="PF00076">
    <property type="entry name" value="RRM_1"/>
    <property type="match status" value="2"/>
</dbReference>
<evidence type="ECO:0000256" key="2">
    <source>
        <dbReference type="PROSITE-ProRule" id="PRU00176"/>
    </source>
</evidence>
<dbReference type="PANTHER" id="PTHR23003">
    <property type="entry name" value="RNA RECOGNITION MOTIF RRM DOMAIN CONTAINING PROTEIN"/>
    <property type="match status" value="1"/>
</dbReference>
<dbReference type="PANTHER" id="PTHR23003:SF3">
    <property type="entry name" value="FI21236P1-RELATED"/>
    <property type="match status" value="1"/>
</dbReference>
<feature type="region of interest" description="Disordered" evidence="3">
    <location>
        <begin position="177"/>
        <end position="196"/>
    </location>
</feature>
<evidence type="ECO:0000313" key="5">
    <source>
        <dbReference type="EMBL" id="KAF7721576.1"/>
    </source>
</evidence>
<evidence type="ECO:0000259" key="4">
    <source>
        <dbReference type="PROSITE" id="PS50102"/>
    </source>
</evidence>
<feature type="compositionally biased region" description="Low complexity" evidence="3">
    <location>
        <begin position="1"/>
        <end position="16"/>
    </location>
</feature>
<dbReference type="PROSITE" id="PS50102">
    <property type="entry name" value="RRM"/>
    <property type="match status" value="3"/>
</dbReference>
<sequence>MGSPSPVRARTPSRSPSRGRSRRRSRSRSSARSRSYSGSRHRSRYDERPRNKRYSRSPSPPPRRRSSPRRYRSRSASPTSRRRRPSSSGKDCRVYVSNLAYDARWTHLKDFMREDRKAAGKRTAHTTSVSMVLDYCEHIDDLRSVVEYRYPEDAQRAIRTLNKVEFMGRPVFIREDREFEPTSSSKDPRKAPEDCRLHVGNDMKDLFRKAGRVLHTDIITDPDTRRSTGSGLVVFDDARDARAAIGRSEKLFVNERNRPPPPVPRSSGNGESRESRSQGPERSEPAHQSRDAGYGASAPPPPAYNDGYDAYNATPSLAAHHFPMGVVGGPGASLPSHGPNQIFVNNDLIDLFRHVGPVVRSEILLANGHPKGSGLVRFEDFATCERAIDKFHGYLYGGRYLDIRIDKFSTSS</sequence>
<dbReference type="EMBL" id="JABAYA010000251">
    <property type="protein sequence ID" value="KAF7721576.1"/>
    <property type="molecule type" value="Genomic_DNA"/>
</dbReference>
<evidence type="ECO:0000256" key="1">
    <source>
        <dbReference type="ARBA" id="ARBA00022884"/>
    </source>
</evidence>
<dbReference type="OrthoDB" id="1049195at2759"/>
<dbReference type="InterPro" id="IPR000504">
    <property type="entry name" value="RRM_dom"/>
</dbReference>
<dbReference type="Proteomes" id="UP000605846">
    <property type="component" value="Unassembled WGS sequence"/>
</dbReference>
<dbReference type="InterPro" id="IPR035979">
    <property type="entry name" value="RBD_domain_sf"/>
</dbReference>
<accession>A0A8H7ELR3</accession>
<dbReference type="SUPFAM" id="SSF54928">
    <property type="entry name" value="RNA-binding domain, RBD"/>
    <property type="match status" value="2"/>
</dbReference>
<dbReference type="GO" id="GO:1990904">
    <property type="term" value="C:ribonucleoprotein complex"/>
    <property type="evidence" value="ECO:0007669"/>
    <property type="project" value="TreeGrafter"/>
</dbReference>
<feature type="region of interest" description="Disordered" evidence="3">
    <location>
        <begin position="1"/>
        <end position="91"/>
    </location>
</feature>
<dbReference type="InterPro" id="IPR050374">
    <property type="entry name" value="RRT5_SRSF_SR"/>
</dbReference>
<evidence type="ECO:0000313" key="6">
    <source>
        <dbReference type="Proteomes" id="UP000605846"/>
    </source>
</evidence>
<feature type="domain" description="RRM" evidence="4">
    <location>
        <begin position="201"/>
        <end position="256"/>
    </location>
</feature>
<keyword evidence="1 2" id="KW-0694">RNA-binding</keyword>
<dbReference type="AlphaFoldDB" id="A0A8H7ELR3"/>
<feature type="compositionally biased region" description="Basic residues" evidence="3">
    <location>
        <begin position="17"/>
        <end position="31"/>
    </location>
</feature>
<organism evidence="5 6">
    <name type="scientific">Apophysomyces ossiformis</name>
    <dbReference type="NCBI Taxonomy" id="679940"/>
    <lineage>
        <taxon>Eukaryota</taxon>
        <taxon>Fungi</taxon>
        <taxon>Fungi incertae sedis</taxon>
        <taxon>Mucoromycota</taxon>
        <taxon>Mucoromycotina</taxon>
        <taxon>Mucoromycetes</taxon>
        <taxon>Mucorales</taxon>
        <taxon>Mucorineae</taxon>
        <taxon>Mucoraceae</taxon>
        <taxon>Apophysomyces</taxon>
    </lineage>
</organism>
<dbReference type="GO" id="GO:0003729">
    <property type="term" value="F:mRNA binding"/>
    <property type="evidence" value="ECO:0007669"/>
    <property type="project" value="TreeGrafter"/>
</dbReference>
<name>A0A8H7ELR3_9FUNG</name>
<dbReference type="InterPro" id="IPR012677">
    <property type="entry name" value="Nucleotide-bd_a/b_plait_sf"/>
</dbReference>
<dbReference type="GO" id="GO:0005634">
    <property type="term" value="C:nucleus"/>
    <property type="evidence" value="ECO:0007669"/>
    <property type="project" value="TreeGrafter"/>
</dbReference>
<comment type="caution">
    <text evidence="5">The sequence shown here is derived from an EMBL/GenBank/DDBJ whole genome shotgun (WGS) entry which is preliminary data.</text>
</comment>
<feature type="compositionally biased region" description="Basic and acidic residues" evidence="3">
    <location>
        <begin position="271"/>
        <end position="290"/>
    </location>
</feature>
<feature type="domain" description="RRM" evidence="4">
    <location>
        <begin position="333"/>
        <end position="408"/>
    </location>
</feature>
<feature type="domain" description="RRM" evidence="4">
    <location>
        <begin position="92"/>
        <end position="178"/>
    </location>
</feature>
<reference evidence="5" key="1">
    <citation type="submission" date="2020-01" db="EMBL/GenBank/DDBJ databases">
        <title>Genome Sequencing of Three Apophysomyces-Like Fungal Strains Confirms a Novel Fungal Genus in the Mucoromycota with divergent Burkholderia-like Endosymbiotic Bacteria.</title>
        <authorList>
            <person name="Stajich J.E."/>
            <person name="Macias A.M."/>
            <person name="Carter-House D."/>
            <person name="Lovett B."/>
            <person name="Kasson L.R."/>
            <person name="Berry K."/>
            <person name="Grigoriev I."/>
            <person name="Chang Y."/>
            <person name="Spatafora J."/>
            <person name="Kasson M.T."/>
        </authorList>
    </citation>
    <scope>NUCLEOTIDE SEQUENCE</scope>
    <source>
        <strain evidence="5">NRRL A-21654</strain>
    </source>
</reference>
<evidence type="ECO:0000256" key="3">
    <source>
        <dbReference type="SAM" id="MobiDB-lite"/>
    </source>
</evidence>
<proteinExistence type="predicted"/>
<dbReference type="Gene3D" id="3.30.70.330">
    <property type="match status" value="3"/>
</dbReference>
<dbReference type="SMART" id="SM00360">
    <property type="entry name" value="RRM"/>
    <property type="match status" value="3"/>
</dbReference>
<keyword evidence="6" id="KW-1185">Reference proteome</keyword>
<feature type="compositionally biased region" description="Basic residues" evidence="3">
    <location>
        <begin position="62"/>
        <end position="73"/>
    </location>
</feature>
<feature type="compositionally biased region" description="Basic and acidic residues" evidence="3">
    <location>
        <begin position="249"/>
        <end position="258"/>
    </location>
</feature>
<gene>
    <name evidence="5" type="ORF">EC973_004468</name>
</gene>
<feature type="region of interest" description="Disordered" evidence="3">
    <location>
        <begin position="249"/>
        <end position="309"/>
    </location>
</feature>